<dbReference type="InterPro" id="IPR026433">
    <property type="entry name" value="MarR_EPS"/>
</dbReference>
<dbReference type="OrthoDB" id="8537236at2"/>
<organism evidence="1 2">
    <name type="scientific">gamma proteobacterium HTCC2207</name>
    <dbReference type="NCBI Taxonomy" id="314287"/>
    <lineage>
        <taxon>Bacteria</taxon>
        <taxon>Pseudomonadati</taxon>
        <taxon>Pseudomonadota</taxon>
        <taxon>Gammaproteobacteria</taxon>
        <taxon>Cellvibrionales</taxon>
        <taxon>Porticoccaceae</taxon>
        <taxon>SAR92 clade</taxon>
    </lineage>
</organism>
<proteinExistence type="predicted"/>
<evidence type="ECO:0000313" key="2">
    <source>
        <dbReference type="Proteomes" id="UP000005555"/>
    </source>
</evidence>
<dbReference type="eggNOG" id="COG1846">
    <property type="taxonomic scope" value="Bacteria"/>
</dbReference>
<dbReference type="InterPro" id="IPR036390">
    <property type="entry name" value="WH_DNA-bd_sf"/>
</dbReference>
<name>Q1YPU7_9GAMM</name>
<dbReference type="InterPro" id="IPR036388">
    <property type="entry name" value="WH-like_DNA-bd_sf"/>
</dbReference>
<dbReference type="AlphaFoldDB" id="Q1YPU7"/>
<dbReference type="NCBIfam" id="TIGR04176">
    <property type="entry name" value="MarR_EPS"/>
    <property type="match status" value="1"/>
</dbReference>
<evidence type="ECO:0000313" key="1">
    <source>
        <dbReference type="EMBL" id="EAS46262.1"/>
    </source>
</evidence>
<dbReference type="Pfam" id="PF13412">
    <property type="entry name" value="HTH_24"/>
    <property type="match status" value="1"/>
</dbReference>
<reference evidence="1 2" key="1">
    <citation type="submission" date="2006-03" db="EMBL/GenBank/DDBJ databases">
        <authorList>
            <person name="Giovannoni S.J."/>
            <person name="Cho J.-C."/>
            <person name="Ferriera S."/>
            <person name="Johnson J."/>
            <person name="Kravitz S."/>
            <person name="Halpern A."/>
            <person name="Remington K."/>
            <person name="Beeson K."/>
            <person name="Tran B."/>
            <person name="Rogers Y.-H."/>
            <person name="Friedman R."/>
            <person name="Venter J.C."/>
        </authorList>
    </citation>
    <scope>NUCLEOTIDE SEQUENCE [LARGE SCALE GENOMIC DNA]</scope>
    <source>
        <strain evidence="1 2">HTCC2207</strain>
    </source>
</reference>
<dbReference type="Proteomes" id="UP000005555">
    <property type="component" value="Unassembled WGS sequence"/>
</dbReference>
<accession>Q1YPU7</accession>
<dbReference type="STRING" id="314287.GB2207_05859"/>
<gene>
    <name evidence="1" type="ORF">GB2207_05859</name>
</gene>
<dbReference type="HOGENOM" id="CLU_147409_1_0_6"/>
<sequence length="114" mass="12975">MPSPEIQLRALKLLEQNPHLSQRELSAELGFSLGKTHYVVKALVDLGWVKLDNFRRSDNKLGYAYLLTPKGVAEKAKITVRFLASRQAEYELLREEIERLKAELDEGPADLGIR</sequence>
<dbReference type="Gene3D" id="1.10.10.10">
    <property type="entry name" value="Winged helix-like DNA-binding domain superfamily/Winged helix DNA-binding domain"/>
    <property type="match status" value="1"/>
</dbReference>
<keyword evidence="2" id="KW-1185">Reference proteome</keyword>
<protein>
    <submittedName>
        <fullName evidence="1">Transcriptional regulator (MarR family)</fullName>
    </submittedName>
</protein>
<comment type="caution">
    <text evidence="1">The sequence shown here is derived from an EMBL/GenBank/DDBJ whole genome shotgun (WGS) entry which is preliminary data.</text>
</comment>
<dbReference type="EMBL" id="AAPI01000008">
    <property type="protein sequence ID" value="EAS46262.1"/>
    <property type="molecule type" value="Genomic_DNA"/>
</dbReference>
<dbReference type="SUPFAM" id="SSF46785">
    <property type="entry name" value="Winged helix' DNA-binding domain"/>
    <property type="match status" value="1"/>
</dbReference>